<dbReference type="EMBL" id="VEPZ02000082">
    <property type="protein sequence ID" value="KAE8733890.1"/>
    <property type="molecule type" value="Genomic_DNA"/>
</dbReference>
<reference evidence="5" key="1">
    <citation type="submission" date="2019-09" db="EMBL/GenBank/DDBJ databases">
        <title>Draft genome information of white flower Hibiscus syriacus.</title>
        <authorList>
            <person name="Kim Y.-M."/>
        </authorList>
    </citation>
    <scope>NUCLEOTIDE SEQUENCE [LARGE SCALE GENOMIC DNA]</scope>
    <source>
        <strain evidence="5">YM2019G1</strain>
    </source>
</reference>
<keyword evidence="6" id="KW-1185">Reference proteome</keyword>
<evidence type="ECO:0000259" key="4">
    <source>
        <dbReference type="Pfam" id="PF04821"/>
    </source>
</evidence>
<dbReference type="AlphaFoldDB" id="A0A6A3CX49"/>
<evidence type="ECO:0000256" key="2">
    <source>
        <dbReference type="ARBA" id="ARBA00023242"/>
    </source>
</evidence>
<dbReference type="GO" id="GO:0043111">
    <property type="term" value="P:replication fork arrest"/>
    <property type="evidence" value="ECO:0007669"/>
    <property type="project" value="TreeGrafter"/>
</dbReference>
<dbReference type="InterPro" id="IPR006906">
    <property type="entry name" value="Timeless_N"/>
</dbReference>
<evidence type="ECO:0000256" key="1">
    <source>
        <dbReference type="ARBA" id="ARBA00004123"/>
    </source>
</evidence>
<protein>
    <submittedName>
        <fullName evidence="5">Timeless family protein, putative isoform 2</fullName>
    </submittedName>
</protein>
<keyword evidence="3" id="KW-0131">Cell cycle</keyword>
<dbReference type="PANTHER" id="PTHR22940:SF4">
    <property type="entry name" value="PROTEIN TIMELESS HOMOLOG"/>
    <property type="match status" value="1"/>
</dbReference>
<accession>A0A6A3CX49</accession>
<proteinExistence type="predicted"/>
<dbReference type="InterPro" id="IPR044998">
    <property type="entry name" value="Timeless"/>
</dbReference>
<evidence type="ECO:0000256" key="3">
    <source>
        <dbReference type="ARBA" id="ARBA00023306"/>
    </source>
</evidence>
<keyword evidence="2" id="KW-0539">Nucleus</keyword>
<dbReference type="PANTHER" id="PTHR22940">
    <property type="entry name" value="TIMEOUT/TIMELESS-2"/>
    <property type="match status" value="1"/>
</dbReference>
<dbReference type="GO" id="GO:0000076">
    <property type="term" value="P:DNA replication checkpoint signaling"/>
    <property type="evidence" value="ECO:0007669"/>
    <property type="project" value="TreeGrafter"/>
</dbReference>
<comment type="caution">
    <text evidence="5">The sequence shown here is derived from an EMBL/GenBank/DDBJ whole genome shotgun (WGS) entry which is preliminary data.</text>
</comment>
<comment type="subcellular location">
    <subcellularLocation>
        <location evidence="1">Nucleus</location>
    </subcellularLocation>
</comment>
<dbReference type="Pfam" id="PF04821">
    <property type="entry name" value="TIMELESS"/>
    <property type="match status" value="1"/>
</dbReference>
<dbReference type="Proteomes" id="UP000436088">
    <property type="component" value="Unassembled WGS sequence"/>
</dbReference>
<gene>
    <name evidence="5" type="ORF">F3Y22_tig00000916pilonHSYRG00190</name>
</gene>
<dbReference type="GO" id="GO:0003677">
    <property type="term" value="F:DNA binding"/>
    <property type="evidence" value="ECO:0007669"/>
    <property type="project" value="TreeGrafter"/>
</dbReference>
<name>A0A6A3CX49_HIBSY</name>
<evidence type="ECO:0000313" key="6">
    <source>
        <dbReference type="Proteomes" id="UP000436088"/>
    </source>
</evidence>
<dbReference type="GO" id="GO:0006281">
    <property type="term" value="P:DNA repair"/>
    <property type="evidence" value="ECO:0007669"/>
    <property type="project" value="TreeGrafter"/>
</dbReference>
<sequence>MDMEGLSGICASLGILEEDQTTNQMVYTKGEHSLDALKDLLRFLRRDDPQTREVFKQVCRWNIVSKNLIPIIEHCQRDRNLVLNAVKVLVFLSMPIEPSSSDIPQQMEYLWNMKFSVTSSDAVAVIVSLLEGPLENLECEMFSEDDWKLLQLVLTFFRNILAIQDIPSLQKAGQFLSLRDRFLELLFRENLMDLVLVITQQICGSRGYLRQDNLLLLENFHYIFMGQEPELLVKARLMGSEEGGDAKACIDDLKSIMEEEAKKRRVSRFQRANRHSQFSGTFTRLTMGGSTVVYKGNPNNSSQNALLKSHNSHGISTQKNVWGNRDLPSMRKKVLALLHDFLNQFLSGGYNVLMKSVHEDIEKEHHTIQKGDIIVFFKVAEFVSSFQYHKCLTSKVRTTPHLLFLPSRHPRSTDKLVETLKLVSW</sequence>
<organism evidence="5 6">
    <name type="scientific">Hibiscus syriacus</name>
    <name type="common">Rose of Sharon</name>
    <dbReference type="NCBI Taxonomy" id="106335"/>
    <lineage>
        <taxon>Eukaryota</taxon>
        <taxon>Viridiplantae</taxon>
        <taxon>Streptophyta</taxon>
        <taxon>Embryophyta</taxon>
        <taxon>Tracheophyta</taxon>
        <taxon>Spermatophyta</taxon>
        <taxon>Magnoliopsida</taxon>
        <taxon>eudicotyledons</taxon>
        <taxon>Gunneridae</taxon>
        <taxon>Pentapetalae</taxon>
        <taxon>rosids</taxon>
        <taxon>malvids</taxon>
        <taxon>Malvales</taxon>
        <taxon>Malvaceae</taxon>
        <taxon>Malvoideae</taxon>
        <taxon>Hibiscus</taxon>
    </lineage>
</organism>
<dbReference type="GO" id="GO:0031298">
    <property type="term" value="C:replication fork protection complex"/>
    <property type="evidence" value="ECO:0007669"/>
    <property type="project" value="TreeGrafter"/>
</dbReference>
<feature type="domain" description="Timeless N-terminal" evidence="4">
    <location>
        <begin position="26"/>
        <end position="283"/>
    </location>
</feature>
<evidence type="ECO:0000313" key="5">
    <source>
        <dbReference type="EMBL" id="KAE8733890.1"/>
    </source>
</evidence>